<reference evidence="3 4" key="1">
    <citation type="submission" date="2020-08" db="EMBL/GenBank/DDBJ databases">
        <title>Bridging the membrane lipid divide: bacteria of the FCB group superphylum have the potential to synthesize archaeal ether lipids.</title>
        <authorList>
            <person name="Villanueva L."/>
            <person name="Von Meijenfeldt F.A.B."/>
            <person name="Westbye A.B."/>
            <person name="Yadav S."/>
            <person name="Hopmans E.C."/>
            <person name="Dutilh B.E."/>
            <person name="Sinninghe Damste J.S."/>
        </authorList>
    </citation>
    <scope>NUCLEOTIDE SEQUENCE [LARGE SCALE GENOMIC DNA]</scope>
    <source>
        <strain evidence="3">NIOZ-UU36</strain>
    </source>
</reference>
<accession>A0A8J6NJV4</accession>
<organism evidence="3 4">
    <name type="scientific">Candidatus Desulfolinea nitratireducens</name>
    <dbReference type="NCBI Taxonomy" id="2841698"/>
    <lineage>
        <taxon>Bacteria</taxon>
        <taxon>Bacillati</taxon>
        <taxon>Chloroflexota</taxon>
        <taxon>Anaerolineae</taxon>
        <taxon>Anaerolineales</taxon>
        <taxon>Anaerolineales incertae sedis</taxon>
        <taxon>Candidatus Desulfolinea</taxon>
    </lineage>
</organism>
<dbReference type="Gene3D" id="2.30.30.40">
    <property type="entry name" value="SH3 Domains"/>
    <property type="match status" value="1"/>
</dbReference>
<dbReference type="Proteomes" id="UP000614469">
    <property type="component" value="Unassembled WGS sequence"/>
</dbReference>
<keyword evidence="1" id="KW-0472">Membrane</keyword>
<comment type="caution">
    <text evidence="3">The sequence shown here is derived from an EMBL/GenBank/DDBJ whole genome shotgun (WGS) entry which is preliminary data.</text>
</comment>
<evidence type="ECO:0000313" key="3">
    <source>
        <dbReference type="EMBL" id="MBC8335162.1"/>
    </source>
</evidence>
<feature type="domain" description="SH3b" evidence="2">
    <location>
        <begin position="53"/>
        <end position="125"/>
    </location>
</feature>
<proteinExistence type="predicted"/>
<feature type="transmembrane region" description="Helical" evidence="1">
    <location>
        <begin position="190"/>
        <end position="210"/>
    </location>
</feature>
<sequence>MEVVKIMARFWIKISLWTLMIVGTIGLAFKSPTPGFVQAQQPTGSVPTVTGTPSGARITVNLDQDFVNVRSGPSSYFYPRIGILVAGQSAPALGRSPGGDWIMIGYAGAPGNIGWVYAPNVSLFAQDFLQVMDAPPTPTPLATPTIDPTLAAAFIAPETPTRLPTFTPPAPLAIPTFVDETQADTPRIPMGLLIFGLGFIGLLGGLISVARR</sequence>
<dbReference type="InterPro" id="IPR003646">
    <property type="entry name" value="SH3-like_bac-type"/>
</dbReference>
<gene>
    <name evidence="3" type="ORF">H8E29_07860</name>
</gene>
<dbReference type="EMBL" id="JACNJN010000092">
    <property type="protein sequence ID" value="MBC8335162.1"/>
    <property type="molecule type" value="Genomic_DNA"/>
</dbReference>
<keyword evidence="1" id="KW-0812">Transmembrane</keyword>
<evidence type="ECO:0000313" key="4">
    <source>
        <dbReference type="Proteomes" id="UP000614469"/>
    </source>
</evidence>
<dbReference type="AlphaFoldDB" id="A0A8J6NJV4"/>
<protein>
    <recommendedName>
        <fullName evidence="2">SH3b domain-containing protein</fullName>
    </recommendedName>
</protein>
<evidence type="ECO:0000256" key="1">
    <source>
        <dbReference type="SAM" id="Phobius"/>
    </source>
</evidence>
<name>A0A8J6NJV4_9CHLR</name>
<keyword evidence="1" id="KW-1133">Transmembrane helix</keyword>
<dbReference type="PROSITE" id="PS51781">
    <property type="entry name" value="SH3B"/>
    <property type="match status" value="1"/>
</dbReference>
<evidence type="ECO:0000259" key="2">
    <source>
        <dbReference type="PROSITE" id="PS51781"/>
    </source>
</evidence>